<evidence type="ECO:0000256" key="1">
    <source>
        <dbReference type="SAM" id="Phobius"/>
    </source>
</evidence>
<dbReference type="Proteomes" id="UP000248214">
    <property type="component" value="Unassembled WGS sequence"/>
</dbReference>
<gene>
    <name evidence="2" type="ORF">CR194_17195</name>
</gene>
<feature type="transmembrane region" description="Helical" evidence="1">
    <location>
        <begin position="5"/>
        <end position="26"/>
    </location>
</feature>
<dbReference type="AlphaFoldDB" id="A0A323TDM2"/>
<feature type="transmembrane region" description="Helical" evidence="1">
    <location>
        <begin position="32"/>
        <end position="52"/>
    </location>
</feature>
<dbReference type="EMBL" id="PDOD01000005">
    <property type="protein sequence ID" value="PYZ91937.1"/>
    <property type="molecule type" value="Genomic_DNA"/>
</dbReference>
<keyword evidence="3" id="KW-1185">Reference proteome</keyword>
<proteinExistence type="predicted"/>
<evidence type="ECO:0000313" key="2">
    <source>
        <dbReference type="EMBL" id="PYZ91937.1"/>
    </source>
</evidence>
<keyword evidence="1" id="KW-0812">Transmembrane</keyword>
<keyword evidence="1" id="KW-0472">Membrane</keyword>
<sequence>MARTILQYILIGCILTAILGFTTVTLGSWQLFLILTVILAIASFIPLIVASFTTSKVPRPTVYGTSAPGKMTTINANEQKQEDGKLMKWAFRSACIGVPLLVSFFVFGVMVL</sequence>
<dbReference type="RefSeq" id="WP_110611352.1">
    <property type="nucleotide sequence ID" value="NZ_PDOD01000005.1"/>
</dbReference>
<accession>A0A323TDM2</accession>
<organism evidence="2 3">
    <name type="scientific">Salipaludibacillus keqinensis</name>
    <dbReference type="NCBI Taxonomy" id="2045207"/>
    <lineage>
        <taxon>Bacteria</taxon>
        <taxon>Bacillati</taxon>
        <taxon>Bacillota</taxon>
        <taxon>Bacilli</taxon>
        <taxon>Bacillales</taxon>
        <taxon>Bacillaceae</taxon>
    </lineage>
</organism>
<reference evidence="2 3" key="1">
    <citation type="submission" date="2017-10" db="EMBL/GenBank/DDBJ databases">
        <title>Bacillus sp. nov., a halophilic bacterium isolated from a Keqin Lake.</title>
        <authorList>
            <person name="Wang H."/>
        </authorList>
    </citation>
    <scope>NUCLEOTIDE SEQUENCE [LARGE SCALE GENOMIC DNA]</scope>
    <source>
        <strain evidence="2 3">KQ-12</strain>
    </source>
</reference>
<evidence type="ECO:0000313" key="3">
    <source>
        <dbReference type="Proteomes" id="UP000248214"/>
    </source>
</evidence>
<evidence type="ECO:0008006" key="4">
    <source>
        <dbReference type="Google" id="ProtNLM"/>
    </source>
</evidence>
<dbReference type="OrthoDB" id="2974109at2"/>
<name>A0A323TDM2_9BACI</name>
<keyword evidence="1" id="KW-1133">Transmembrane helix</keyword>
<feature type="transmembrane region" description="Helical" evidence="1">
    <location>
        <begin position="89"/>
        <end position="111"/>
    </location>
</feature>
<protein>
    <recommendedName>
        <fullName evidence="4">DUF3899 domain-containing protein</fullName>
    </recommendedName>
</protein>
<comment type="caution">
    <text evidence="2">The sequence shown here is derived from an EMBL/GenBank/DDBJ whole genome shotgun (WGS) entry which is preliminary data.</text>
</comment>